<dbReference type="Proteomes" id="UP000029585">
    <property type="component" value="Unassembled WGS sequence"/>
</dbReference>
<dbReference type="InterPro" id="IPR041614">
    <property type="entry name" value="DprA_WH"/>
</dbReference>
<evidence type="ECO:0000259" key="3">
    <source>
        <dbReference type="Pfam" id="PF02481"/>
    </source>
</evidence>
<feature type="domain" description="DprA winged helix" evidence="4">
    <location>
        <begin position="340"/>
        <end position="392"/>
    </location>
</feature>
<evidence type="ECO:0000256" key="1">
    <source>
        <dbReference type="ARBA" id="ARBA00006525"/>
    </source>
</evidence>
<dbReference type="InterPro" id="IPR003488">
    <property type="entry name" value="DprA"/>
</dbReference>
<name>A0A096B5C6_FLAPL</name>
<evidence type="ECO:0000313" key="5">
    <source>
        <dbReference type="EMBL" id="KGF54593.1"/>
    </source>
</evidence>
<sequence>MAALTYLLWLTTREGLRPETAAALVRRFGTAEAAYFADPGEYELLSLSERLCRSLADKSLERAERILGDCDRLGVTLLTYQDAAYPERLLQLHDFPLVLYVKGRLFRFDEELAVAIVGSRECTPYGVAMAGRLGLELARSGALVLSGLAQGIDAAALKGALQGGGPAVSVLAGGVDVVYPRRNQGLYEDVAAAGAILSENPPGTPPEGWRFPIRNRILSGLSAGVAAVEAAEHSGTLITARLALDQNREVFAVPGPADAPMSAGTNGLIARGEAKLIRSAQDILVEYVTRFPHKVRQAPSLSREGAEARLEAAAEPAPEPVPRPAERNPLPLRPRSELEAMGDEQRAIFALLSGRALVPDEIVGRTEIPARRVNTALTLLQAQGYLNELPGKRFTAAVRFDD</sequence>
<dbReference type="Gene3D" id="1.10.10.10">
    <property type="entry name" value="Winged helix-like DNA-binding domain superfamily/Winged helix DNA-binding domain"/>
    <property type="match status" value="1"/>
</dbReference>
<dbReference type="GO" id="GO:0009294">
    <property type="term" value="P:DNA-mediated transformation"/>
    <property type="evidence" value="ECO:0007669"/>
    <property type="project" value="InterPro"/>
</dbReference>
<dbReference type="Pfam" id="PF17782">
    <property type="entry name" value="WHD_DprA"/>
    <property type="match status" value="1"/>
</dbReference>
<dbReference type="InterPro" id="IPR036388">
    <property type="entry name" value="WH-like_DNA-bd_sf"/>
</dbReference>
<evidence type="ECO:0000256" key="2">
    <source>
        <dbReference type="SAM" id="MobiDB-lite"/>
    </source>
</evidence>
<dbReference type="PATRIC" id="fig|742738.3.peg.2829"/>
<dbReference type="Pfam" id="PF02481">
    <property type="entry name" value="DNA_processg_A"/>
    <property type="match status" value="1"/>
</dbReference>
<dbReference type="AlphaFoldDB" id="A0A096B5C6"/>
<dbReference type="EMBL" id="ADLO01000084">
    <property type="protein sequence ID" value="KGF54593.1"/>
    <property type="molecule type" value="Genomic_DNA"/>
</dbReference>
<evidence type="ECO:0000259" key="4">
    <source>
        <dbReference type="Pfam" id="PF17782"/>
    </source>
</evidence>
<accession>A0A096B5C6</accession>
<comment type="caution">
    <text evidence="5">The sequence shown here is derived from an EMBL/GenBank/DDBJ whole genome shotgun (WGS) entry which is preliminary data.</text>
</comment>
<dbReference type="HOGENOM" id="CLU_029601_0_3_9"/>
<dbReference type="SUPFAM" id="SSF102405">
    <property type="entry name" value="MCP/YpsA-like"/>
    <property type="match status" value="1"/>
</dbReference>
<feature type="domain" description="Smf/DprA SLOG" evidence="3">
    <location>
        <begin position="77"/>
        <end position="286"/>
    </location>
</feature>
<keyword evidence="6" id="KW-1185">Reference proteome</keyword>
<reference evidence="5 6" key="1">
    <citation type="submission" date="2011-08" db="EMBL/GenBank/DDBJ databases">
        <title>The Genome Sequence of Clostridium orbiscindens 1_3_50AFAA.</title>
        <authorList>
            <consortium name="The Broad Institute Genome Sequencing Platform"/>
            <person name="Earl A."/>
            <person name="Ward D."/>
            <person name="Feldgarden M."/>
            <person name="Gevers D."/>
            <person name="Daigneault M."/>
            <person name="Strauss J."/>
            <person name="Allen-Vercoe E."/>
            <person name="Young S.K."/>
            <person name="Zeng Q."/>
            <person name="Gargeya S."/>
            <person name="Fitzgerald M."/>
            <person name="Haas B."/>
            <person name="Abouelleil A."/>
            <person name="Alvarado L."/>
            <person name="Arachchi H.M."/>
            <person name="Berlin A."/>
            <person name="Brown A."/>
            <person name="Chapman S.B."/>
            <person name="Chen Z."/>
            <person name="Dunbar C."/>
            <person name="Freedman E."/>
            <person name="Gearin G."/>
            <person name="Gellesch M."/>
            <person name="Goldberg J."/>
            <person name="Griggs A."/>
            <person name="Gujja S."/>
            <person name="Heiman D."/>
            <person name="Howarth C."/>
            <person name="Larson L."/>
            <person name="Lui A."/>
            <person name="MacDonald P.J.P."/>
            <person name="Montmayeur A."/>
            <person name="Murphy C."/>
            <person name="Neiman D."/>
            <person name="Pearson M."/>
            <person name="Priest M."/>
            <person name="Roberts A."/>
            <person name="Saif S."/>
            <person name="Shea T."/>
            <person name="Shenoy N."/>
            <person name="Sisk P."/>
            <person name="Stolte C."/>
            <person name="Sykes S."/>
            <person name="Wortman J."/>
            <person name="Nusbaum C."/>
            <person name="Birren B."/>
        </authorList>
    </citation>
    <scope>NUCLEOTIDE SEQUENCE [LARGE SCALE GENOMIC DNA]</scope>
    <source>
        <strain evidence="5 6">1_3_50AFAA</strain>
    </source>
</reference>
<gene>
    <name evidence="5" type="ORF">HMPREF9460_02752</name>
</gene>
<proteinExistence type="inferred from homology"/>
<dbReference type="PANTHER" id="PTHR43022">
    <property type="entry name" value="PROTEIN SMF"/>
    <property type="match status" value="1"/>
</dbReference>
<dbReference type="Gene3D" id="3.40.50.450">
    <property type="match status" value="1"/>
</dbReference>
<comment type="similarity">
    <text evidence="1">Belongs to the DprA/Smf family.</text>
</comment>
<dbReference type="PANTHER" id="PTHR43022:SF1">
    <property type="entry name" value="PROTEIN SMF"/>
    <property type="match status" value="1"/>
</dbReference>
<feature type="region of interest" description="Disordered" evidence="2">
    <location>
        <begin position="296"/>
        <end position="338"/>
    </location>
</feature>
<evidence type="ECO:0000313" key="6">
    <source>
        <dbReference type="Proteomes" id="UP000029585"/>
    </source>
</evidence>
<protein>
    <submittedName>
        <fullName evidence="5">Uncharacterized protein</fullName>
    </submittedName>
</protein>
<organism evidence="5 6">
    <name type="scientific">Flavonifractor plautii 1_3_50AFAA</name>
    <dbReference type="NCBI Taxonomy" id="742738"/>
    <lineage>
        <taxon>Bacteria</taxon>
        <taxon>Bacillati</taxon>
        <taxon>Bacillota</taxon>
        <taxon>Clostridia</taxon>
        <taxon>Eubacteriales</taxon>
        <taxon>Oscillospiraceae</taxon>
        <taxon>Flavonifractor</taxon>
    </lineage>
</organism>
<dbReference type="InterPro" id="IPR057666">
    <property type="entry name" value="DrpA_SLOG"/>
</dbReference>
<dbReference type="NCBIfam" id="TIGR00732">
    <property type="entry name" value="dprA"/>
    <property type="match status" value="1"/>
</dbReference>
<dbReference type="RefSeq" id="WP_009259246.1">
    <property type="nucleotide sequence ID" value="NZ_KN174164.1"/>
</dbReference>
<dbReference type="eggNOG" id="COG0758">
    <property type="taxonomic scope" value="Bacteria"/>
</dbReference>